<keyword evidence="1" id="KW-0227">DNA damage</keyword>
<proteinExistence type="inferred from homology"/>
<dbReference type="HOGENOM" id="CLU_767283_0_0_1"/>
<organism evidence="4 5">
    <name type="scientific">Cochliobolus heterostrophus (strain C5 / ATCC 48332 / race O)</name>
    <name type="common">Southern corn leaf blight fungus</name>
    <name type="synonym">Bipolaris maydis</name>
    <dbReference type="NCBI Taxonomy" id="701091"/>
    <lineage>
        <taxon>Eukaryota</taxon>
        <taxon>Fungi</taxon>
        <taxon>Dikarya</taxon>
        <taxon>Ascomycota</taxon>
        <taxon>Pezizomycotina</taxon>
        <taxon>Dothideomycetes</taxon>
        <taxon>Pleosporomycetidae</taxon>
        <taxon>Pleosporales</taxon>
        <taxon>Pleosporineae</taxon>
        <taxon>Pleosporaceae</taxon>
        <taxon>Bipolaris</taxon>
    </lineage>
</organism>
<dbReference type="GO" id="GO:0006310">
    <property type="term" value="P:DNA recombination"/>
    <property type="evidence" value="ECO:0007669"/>
    <property type="project" value="UniProtKB-KW"/>
</dbReference>
<dbReference type="InterPro" id="IPR027417">
    <property type="entry name" value="P-loop_NTPase"/>
</dbReference>
<keyword evidence="5" id="KW-1185">Reference proteome</keyword>
<reference evidence="5" key="2">
    <citation type="journal article" date="2013" name="PLoS Genet.">
        <title>Comparative genome structure, secondary metabolite, and effector coding capacity across Cochliobolus pathogens.</title>
        <authorList>
            <person name="Condon B.J."/>
            <person name="Leng Y."/>
            <person name="Wu D."/>
            <person name="Bushley K.E."/>
            <person name="Ohm R.A."/>
            <person name="Otillar R."/>
            <person name="Martin J."/>
            <person name="Schackwitz W."/>
            <person name="Grimwood J."/>
            <person name="MohdZainudin N."/>
            <person name="Xue C."/>
            <person name="Wang R."/>
            <person name="Manning V.A."/>
            <person name="Dhillon B."/>
            <person name="Tu Z.J."/>
            <person name="Steffenson B.J."/>
            <person name="Salamov A."/>
            <person name="Sun H."/>
            <person name="Lowry S."/>
            <person name="LaButti K."/>
            <person name="Han J."/>
            <person name="Copeland A."/>
            <person name="Lindquist E."/>
            <person name="Barry K."/>
            <person name="Schmutz J."/>
            <person name="Baker S.E."/>
            <person name="Ciuffetti L.M."/>
            <person name="Grigoriev I.V."/>
            <person name="Zhong S."/>
            <person name="Turgeon B.G."/>
        </authorList>
    </citation>
    <scope>NUCLEOTIDE SEQUENCE [LARGE SCALE GENOMIC DNA]</scope>
    <source>
        <strain evidence="5">C5 / ATCC 48332 / race O</strain>
    </source>
</reference>
<keyword evidence="1" id="KW-0378">Hydrolase</keyword>
<dbReference type="GO" id="GO:0005524">
    <property type="term" value="F:ATP binding"/>
    <property type="evidence" value="ECO:0007669"/>
    <property type="project" value="UniProtKB-KW"/>
</dbReference>
<dbReference type="Gene3D" id="3.40.50.300">
    <property type="entry name" value="P-loop containing nucleotide triphosphate hydrolases"/>
    <property type="match status" value="1"/>
</dbReference>
<dbReference type="InterPro" id="IPR010285">
    <property type="entry name" value="DNA_helicase_pif1-like_DEAD"/>
</dbReference>
<keyword evidence="1" id="KW-0067">ATP-binding</keyword>
<dbReference type="GO" id="GO:0006281">
    <property type="term" value="P:DNA repair"/>
    <property type="evidence" value="ECO:0007669"/>
    <property type="project" value="UniProtKB-KW"/>
</dbReference>
<sequence>MGKGDDVVSRNGANDNHQRYSTRLEYDYQVDESAYWRTGLLCARGVPYAVQLEPLTRLTPIHYDRSSSLRPRPADLEDVSYFTFLCSHAHRALYNVRRRAKNRIINYFLQYARENVEDYGWAKLMLHHPFRTLQDVFFLPEIHDEPCDAYMEACEMSRERCTYPHDRFNDPLPNPEPSTHEDTQEDLDEEALSNMDAEWGTHPDLQADWWKISKADHSIGTCDIGPVTSYNRRKVKQKLLWDTFLDHFRGVFNEPIRRQLLLHIDGKGGTGKTTVIMSMCAEVERITGNLGSCSIVVRVSSTGVAACDFNSSTLHSLLRLLVKDKVYQLLSLGNFRTLQVLLSPVSHHRRKAHGVATPPLS</sequence>
<dbReference type="EC" id="5.6.2.3" evidence="1"/>
<evidence type="ECO:0000256" key="2">
    <source>
        <dbReference type="SAM" id="MobiDB-lite"/>
    </source>
</evidence>
<keyword evidence="1" id="KW-0233">DNA recombination</keyword>
<keyword evidence="1" id="KW-0347">Helicase</keyword>
<dbReference type="EMBL" id="KB445584">
    <property type="protein sequence ID" value="EMD86607.1"/>
    <property type="molecule type" value="Genomic_DNA"/>
</dbReference>
<dbReference type="Proteomes" id="UP000016936">
    <property type="component" value="Unassembled WGS sequence"/>
</dbReference>
<evidence type="ECO:0000259" key="3">
    <source>
        <dbReference type="Pfam" id="PF05970"/>
    </source>
</evidence>
<comment type="catalytic activity">
    <reaction evidence="1">
        <text>ATP + H2O = ADP + phosphate + H(+)</text>
        <dbReference type="Rhea" id="RHEA:13065"/>
        <dbReference type="ChEBI" id="CHEBI:15377"/>
        <dbReference type="ChEBI" id="CHEBI:15378"/>
        <dbReference type="ChEBI" id="CHEBI:30616"/>
        <dbReference type="ChEBI" id="CHEBI:43474"/>
        <dbReference type="ChEBI" id="CHEBI:456216"/>
        <dbReference type="EC" id="5.6.2.3"/>
    </reaction>
</comment>
<evidence type="ECO:0000313" key="5">
    <source>
        <dbReference type="Proteomes" id="UP000016936"/>
    </source>
</evidence>
<dbReference type="GO" id="GO:0016787">
    <property type="term" value="F:hydrolase activity"/>
    <property type="evidence" value="ECO:0007669"/>
    <property type="project" value="UniProtKB-KW"/>
</dbReference>
<gene>
    <name evidence="4" type="ORF">COCHEDRAFT_1034407</name>
</gene>
<reference evidence="4 5" key="1">
    <citation type="journal article" date="2012" name="PLoS Pathog.">
        <title>Diverse lifestyles and strategies of plant pathogenesis encoded in the genomes of eighteen Dothideomycetes fungi.</title>
        <authorList>
            <person name="Ohm R.A."/>
            <person name="Feau N."/>
            <person name="Henrissat B."/>
            <person name="Schoch C.L."/>
            <person name="Horwitz B.A."/>
            <person name="Barry K.W."/>
            <person name="Condon B.J."/>
            <person name="Copeland A.C."/>
            <person name="Dhillon B."/>
            <person name="Glaser F."/>
            <person name="Hesse C.N."/>
            <person name="Kosti I."/>
            <person name="LaButti K."/>
            <person name="Lindquist E.A."/>
            <person name="Lucas S."/>
            <person name="Salamov A.A."/>
            <person name="Bradshaw R.E."/>
            <person name="Ciuffetti L."/>
            <person name="Hamelin R.C."/>
            <person name="Kema G.H.J."/>
            <person name="Lawrence C."/>
            <person name="Scott J.A."/>
            <person name="Spatafora J.W."/>
            <person name="Turgeon B.G."/>
            <person name="de Wit P.J.G.M."/>
            <person name="Zhong S."/>
            <person name="Goodwin S.B."/>
            <person name="Grigoriev I.V."/>
        </authorList>
    </citation>
    <scope>NUCLEOTIDE SEQUENCE [LARGE SCALE GENOMIC DNA]</scope>
    <source>
        <strain evidence="5">C5 / ATCC 48332 / race O</strain>
    </source>
</reference>
<feature type="region of interest" description="Disordered" evidence="2">
    <location>
        <begin position="165"/>
        <end position="187"/>
    </location>
</feature>
<feature type="domain" description="DNA helicase Pif1-like DEAD-box helicase" evidence="3">
    <location>
        <begin position="261"/>
        <end position="325"/>
    </location>
</feature>
<comment type="cofactor">
    <cofactor evidence="1">
        <name>Mg(2+)</name>
        <dbReference type="ChEBI" id="CHEBI:18420"/>
    </cofactor>
</comment>
<dbReference type="GO" id="GO:0000723">
    <property type="term" value="P:telomere maintenance"/>
    <property type="evidence" value="ECO:0007669"/>
    <property type="project" value="InterPro"/>
</dbReference>
<comment type="similarity">
    <text evidence="1">Belongs to the helicase family.</text>
</comment>
<evidence type="ECO:0000256" key="1">
    <source>
        <dbReference type="RuleBase" id="RU363044"/>
    </source>
</evidence>
<dbReference type="Pfam" id="PF05970">
    <property type="entry name" value="PIF1"/>
    <property type="match status" value="1"/>
</dbReference>
<dbReference type="AlphaFoldDB" id="M2UFB8"/>
<protein>
    <recommendedName>
        <fullName evidence="1">ATP-dependent DNA helicase</fullName>
        <ecNumber evidence="1">5.6.2.3</ecNumber>
    </recommendedName>
</protein>
<name>M2UFB8_COCH5</name>
<dbReference type="GO" id="GO:0043139">
    <property type="term" value="F:5'-3' DNA helicase activity"/>
    <property type="evidence" value="ECO:0007669"/>
    <property type="project" value="UniProtKB-EC"/>
</dbReference>
<accession>M2UFB8</accession>
<keyword evidence="1" id="KW-0234">DNA repair</keyword>
<dbReference type="STRING" id="701091.M2UFB8"/>
<keyword evidence="1" id="KW-0547">Nucleotide-binding</keyword>
<evidence type="ECO:0000313" key="4">
    <source>
        <dbReference type="EMBL" id="EMD86607.1"/>
    </source>
</evidence>